<dbReference type="Proteomes" id="UP000324222">
    <property type="component" value="Unassembled WGS sequence"/>
</dbReference>
<protein>
    <submittedName>
        <fullName evidence="1">Uncharacterized protein</fullName>
    </submittedName>
</protein>
<sequence>MLSRGFPDPTFPRVAIFNFGYTHYLWGPSEVYHGVRNAFKNINMMRRGEQIENPLSTVSEINWIFDMDITNP</sequence>
<gene>
    <name evidence="1" type="ORF">E2C01_040380</name>
</gene>
<proteinExistence type="predicted"/>
<keyword evidence="2" id="KW-1185">Reference proteome</keyword>
<dbReference type="EMBL" id="VSRR010007313">
    <property type="protein sequence ID" value="MPC46655.1"/>
    <property type="molecule type" value="Genomic_DNA"/>
</dbReference>
<organism evidence="1 2">
    <name type="scientific">Portunus trituberculatus</name>
    <name type="common">Swimming crab</name>
    <name type="synonym">Neptunus trituberculatus</name>
    <dbReference type="NCBI Taxonomy" id="210409"/>
    <lineage>
        <taxon>Eukaryota</taxon>
        <taxon>Metazoa</taxon>
        <taxon>Ecdysozoa</taxon>
        <taxon>Arthropoda</taxon>
        <taxon>Crustacea</taxon>
        <taxon>Multicrustacea</taxon>
        <taxon>Malacostraca</taxon>
        <taxon>Eumalacostraca</taxon>
        <taxon>Eucarida</taxon>
        <taxon>Decapoda</taxon>
        <taxon>Pleocyemata</taxon>
        <taxon>Brachyura</taxon>
        <taxon>Eubrachyura</taxon>
        <taxon>Portunoidea</taxon>
        <taxon>Portunidae</taxon>
        <taxon>Portuninae</taxon>
        <taxon>Portunus</taxon>
    </lineage>
</organism>
<reference evidence="1 2" key="1">
    <citation type="submission" date="2019-05" db="EMBL/GenBank/DDBJ databases">
        <title>Another draft genome of Portunus trituberculatus and its Hox gene families provides insights of decapod evolution.</title>
        <authorList>
            <person name="Jeong J.-H."/>
            <person name="Song I."/>
            <person name="Kim S."/>
            <person name="Choi T."/>
            <person name="Kim D."/>
            <person name="Ryu S."/>
            <person name="Kim W."/>
        </authorList>
    </citation>
    <scope>NUCLEOTIDE SEQUENCE [LARGE SCALE GENOMIC DNA]</scope>
    <source>
        <tissue evidence="1">Muscle</tissue>
    </source>
</reference>
<evidence type="ECO:0000313" key="1">
    <source>
        <dbReference type="EMBL" id="MPC46655.1"/>
    </source>
</evidence>
<name>A0A5B7FMI5_PORTR</name>
<dbReference type="AlphaFoldDB" id="A0A5B7FMI5"/>
<comment type="caution">
    <text evidence="1">The sequence shown here is derived from an EMBL/GenBank/DDBJ whole genome shotgun (WGS) entry which is preliminary data.</text>
</comment>
<accession>A0A5B7FMI5</accession>
<evidence type="ECO:0000313" key="2">
    <source>
        <dbReference type="Proteomes" id="UP000324222"/>
    </source>
</evidence>